<name>A0A0V0UD79_9BILA</name>
<evidence type="ECO:0000256" key="1">
    <source>
        <dbReference type="SAM" id="MobiDB-lite"/>
    </source>
</evidence>
<feature type="compositionally biased region" description="Low complexity" evidence="1">
    <location>
        <begin position="12"/>
        <end position="29"/>
    </location>
</feature>
<reference evidence="2 3" key="1">
    <citation type="submission" date="2015-01" db="EMBL/GenBank/DDBJ databases">
        <title>Evolution of Trichinella species and genotypes.</title>
        <authorList>
            <person name="Korhonen P.K."/>
            <person name="Edoardo P."/>
            <person name="Giuseppe L.R."/>
            <person name="Gasser R.B."/>
        </authorList>
    </citation>
    <scope>NUCLEOTIDE SEQUENCE [LARGE SCALE GENOMIC DNA]</scope>
    <source>
        <strain evidence="2">ISS417</strain>
    </source>
</reference>
<accession>A0A0V0UD79</accession>
<feature type="region of interest" description="Disordered" evidence="1">
    <location>
        <begin position="63"/>
        <end position="88"/>
    </location>
</feature>
<organism evidence="2 3">
    <name type="scientific">Trichinella murrelli</name>
    <dbReference type="NCBI Taxonomy" id="144512"/>
    <lineage>
        <taxon>Eukaryota</taxon>
        <taxon>Metazoa</taxon>
        <taxon>Ecdysozoa</taxon>
        <taxon>Nematoda</taxon>
        <taxon>Enoplea</taxon>
        <taxon>Dorylaimia</taxon>
        <taxon>Trichinellida</taxon>
        <taxon>Trichinellidae</taxon>
        <taxon>Trichinella</taxon>
    </lineage>
</organism>
<dbReference type="OrthoDB" id="5919246at2759"/>
<dbReference type="AlphaFoldDB" id="A0A0V0UD79"/>
<evidence type="ECO:0000313" key="3">
    <source>
        <dbReference type="Proteomes" id="UP000055048"/>
    </source>
</evidence>
<evidence type="ECO:0000313" key="2">
    <source>
        <dbReference type="EMBL" id="KRX49112.1"/>
    </source>
</evidence>
<comment type="caution">
    <text evidence="2">The sequence shown here is derived from an EMBL/GenBank/DDBJ whole genome shotgun (WGS) entry which is preliminary data.</text>
</comment>
<sequence>MSDNKMDNSMMTATSSKIPTTTTTTTNSSGAGKKFPIKLAWLLSMFTLETILENIKKYLTSKTEQPRDVVEEKKSKSDKTPAHDGDQMLENNNTWKEIIEHLSKNNMKLLKPIEKKLIMKKKLKFENQHELMEKISKVCKAQLNDYQFDSLLLLCFHLRKVLDFCPTPNAMLNEMVINLLPCLYSKKIVPKINLITMTKKTLKKKACIILKLLILHPTILKSFNENNELLNNTTTNNCENGTVQKQKRHWDIFPFTKNNKSYDLLSIEERVNSYMKRNQLNNDQLTTETARNNLKQVVQWVMFISKYMEECFEYRFDNEIKLANEKISLTNEQTGIFDKELEFKDEMKNEKKNQNQKVITLNVKAVCSYRRKEQQQHSQQLDKEKKINKLDYVGHVKRLVLFFEKINQKKPY</sequence>
<feature type="region of interest" description="Disordered" evidence="1">
    <location>
        <begin position="1"/>
        <end position="30"/>
    </location>
</feature>
<proteinExistence type="predicted"/>
<keyword evidence="3" id="KW-1185">Reference proteome</keyword>
<protein>
    <submittedName>
        <fullName evidence="2">Uncharacterized protein</fullName>
    </submittedName>
</protein>
<gene>
    <name evidence="2" type="ORF">T05_13967</name>
</gene>
<dbReference type="Proteomes" id="UP000055048">
    <property type="component" value="Unassembled WGS sequence"/>
</dbReference>
<dbReference type="EMBL" id="JYDJ01000020">
    <property type="protein sequence ID" value="KRX49112.1"/>
    <property type="molecule type" value="Genomic_DNA"/>
</dbReference>
<feature type="compositionally biased region" description="Basic and acidic residues" evidence="1">
    <location>
        <begin position="64"/>
        <end position="86"/>
    </location>
</feature>